<keyword evidence="1" id="KW-0812">Transmembrane</keyword>
<dbReference type="RefSeq" id="WP_015789620.1">
    <property type="nucleotide sequence ID" value="NC_013158.1"/>
</dbReference>
<protein>
    <recommendedName>
        <fullName evidence="4">DUF502 domain-containing protein</fullName>
    </recommendedName>
</protein>
<dbReference type="Pfam" id="PF04367">
    <property type="entry name" value="DUF502"/>
    <property type="match status" value="1"/>
</dbReference>
<dbReference type="PANTHER" id="PTHR31876">
    <property type="entry name" value="COV-LIKE PROTEIN 1"/>
    <property type="match status" value="1"/>
</dbReference>
<dbReference type="eggNOG" id="arCOG04755">
    <property type="taxonomic scope" value="Archaea"/>
</dbReference>
<gene>
    <name evidence="2" type="ordered locus">Huta_1878</name>
</gene>
<organism evidence="2 3">
    <name type="scientific">Halorhabdus utahensis (strain DSM 12940 / JCM 11049 / AX-2)</name>
    <dbReference type="NCBI Taxonomy" id="519442"/>
    <lineage>
        <taxon>Archaea</taxon>
        <taxon>Methanobacteriati</taxon>
        <taxon>Methanobacteriota</taxon>
        <taxon>Stenosarchaea group</taxon>
        <taxon>Halobacteria</taxon>
        <taxon>Halobacteriales</taxon>
        <taxon>Haloarculaceae</taxon>
        <taxon>Halorhabdus</taxon>
    </lineage>
</organism>
<sequence>MSRTHTLRRSFVAGLFLVAPLVVTIVALRLLIGWLSGFVDPIVAATALSQYTANITLVAQVITFLTLVVVITGLGYLTQRSIGDWAFAWFDRVFGIVPVVRVIYTSVRQMTQALRNRENRYENVVLIEYPREGLFAIGFVTGESPASTHAVTGEAYNVFVPHSPNITGGRLVLAPEDTIHEVDISVRRAIRLLMTTGIAEEQSDIDALAAETDVDIPDAAAFEGTPSAEESDDA</sequence>
<evidence type="ECO:0008006" key="4">
    <source>
        <dbReference type="Google" id="ProtNLM"/>
    </source>
</evidence>
<name>C7NSG1_HALUD</name>
<keyword evidence="3" id="KW-1185">Reference proteome</keyword>
<dbReference type="AlphaFoldDB" id="C7NSG1"/>
<accession>C7NSG1</accession>
<dbReference type="EMBL" id="CP001687">
    <property type="protein sequence ID" value="ACV12048.1"/>
    <property type="molecule type" value="Genomic_DNA"/>
</dbReference>
<keyword evidence="1" id="KW-1133">Transmembrane helix</keyword>
<feature type="transmembrane region" description="Helical" evidence="1">
    <location>
        <begin position="55"/>
        <end position="77"/>
    </location>
</feature>
<dbReference type="HOGENOM" id="CLU_068050_2_0_2"/>
<proteinExistence type="predicted"/>
<dbReference type="InterPro" id="IPR007462">
    <property type="entry name" value="COV1-like"/>
</dbReference>
<dbReference type="STRING" id="519442.Huta_1878"/>
<evidence type="ECO:0000313" key="2">
    <source>
        <dbReference type="EMBL" id="ACV12048.1"/>
    </source>
</evidence>
<dbReference type="KEGG" id="hut:Huta_1878"/>
<dbReference type="GeneID" id="8384169"/>
<evidence type="ECO:0000256" key="1">
    <source>
        <dbReference type="SAM" id="Phobius"/>
    </source>
</evidence>
<evidence type="ECO:0000313" key="3">
    <source>
        <dbReference type="Proteomes" id="UP000002071"/>
    </source>
</evidence>
<dbReference type="OrthoDB" id="51558at2157"/>
<dbReference type="PANTHER" id="PTHR31876:SF26">
    <property type="entry name" value="PROTEIN LIKE COV 2"/>
    <property type="match status" value="1"/>
</dbReference>
<reference evidence="2 3" key="1">
    <citation type="journal article" date="2009" name="Stand. Genomic Sci.">
        <title>Complete genome sequence of Halorhabdus utahensis type strain (AX-2).</title>
        <authorList>
            <person name="Anderson I."/>
            <person name="Tindall B.J."/>
            <person name="Pomrenke H."/>
            <person name="Goker M."/>
            <person name="Lapidus A."/>
            <person name="Nolan M."/>
            <person name="Copeland A."/>
            <person name="Glavina Del Rio T."/>
            <person name="Chen F."/>
            <person name="Tice H."/>
            <person name="Cheng J.F."/>
            <person name="Lucas S."/>
            <person name="Chertkov O."/>
            <person name="Bruce D."/>
            <person name="Brettin T."/>
            <person name="Detter J.C."/>
            <person name="Han C."/>
            <person name="Goodwin L."/>
            <person name="Land M."/>
            <person name="Hauser L."/>
            <person name="Chang Y.J."/>
            <person name="Jeffries C.D."/>
            <person name="Pitluck S."/>
            <person name="Pati A."/>
            <person name="Mavromatis K."/>
            <person name="Ivanova N."/>
            <person name="Ovchinnikova G."/>
            <person name="Chen A."/>
            <person name="Palaniappan K."/>
            <person name="Chain P."/>
            <person name="Rohde M."/>
            <person name="Bristow J."/>
            <person name="Eisen J.A."/>
            <person name="Markowitz V."/>
            <person name="Hugenholtz P."/>
            <person name="Kyrpides N.C."/>
            <person name="Klenk H.P."/>
        </authorList>
    </citation>
    <scope>NUCLEOTIDE SEQUENCE [LARGE SCALE GENOMIC DNA]</scope>
    <source>
        <strain evidence="3">DSM 12940 / JCM 11049 / AX-2</strain>
    </source>
</reference>
<dbReference type="Proteomes" id="UP000002071">
    <property type="component" value="Chromosome"/>
</dbReference>
<keyword evidence="1" id="KW-0472">Membrane</keyword>
<feature type="transmembrane region" description="Helical" evidence="1">
    <location>
        <begin position="12"/>
        <end position="35"/>
    </location>
</feature>